<dbReference type="Proteomes" id="UP000044071">
    <property type="component" value="Unassembled WGS sequence"/>
</dbReference>
<keyword evidence="2" id="KW-1185">Reference proteome</keyword>
<gene>
    <name evidence="1" type="ORF">BN59_01096</name>
</gene>
<evidence type="ECO:0000313" key="1">
    <source>
        <dbReference type="EMBL" id="CDZ76820.1"/>
    </source>
</evidence>
<dbReference type="AlphaFoldDB" id="A0A078KQY0"/>
<reference evidence="1 2" key="1">
    <citation type="submission" date="2014-06" db="EMBL/GenBank/DDBJ databases">
        <authorList>
            <person name="Urmite Genomes Urmite Genomes"/>
        </authorList>
    </citation>
    <scope>NUCLEOTIDE SEQUENCE [LARGE SCALE GENOMIC DNA]</scope>
</reference>
<sequence>MSNFKILMFKLIYAPSTITQEKQWVRFEDFTRTGLGKYLMLSEE</sequence>
<accession>A0A078KQY0</accession>
<protein>
    <submittedName>
        <fullName evidence="1">Uncharacterized protein</fullName>
    </submittedName>
</protein>
<proteinExistence type="predicted"/>
<dbReference type="EMBL" id="CCSB01000001">
    <property type="protein sequence ID" value="CDZ76820.1"/>
    <property type="molecule type" value="Genomic_DNA"/>
</dbReference>
<organism evidence="1 2">
    <name type="scientific">Legionella massiliensis</name>
    <dbReference type="NCBI Taxonomy" id="1034943"/>
    <lineage>
        <taxon>Bacteria</taxon>
        <taxon>Pseudomonadati</taxon>
        <taxon>Pseudomonadota</taxon>
        <taxon>Gammaproteobacteria</taxon>
        <taxon>Legionellales</taxon>
        <taxon>Legionellaceae</taxon>
        <taxon>Legionella</taxon>
    </lineage>
</organism>
<name>A0A078KQY0_9GAMM</name>
<evidence type="ECO:0000313" key="2">
    <source>
        <dbReference type="Proteomes" id="UP000044071"/>
    </source>
</evidence>